<accession>A0ABW5KSX3</accession>
<dbReference type="EC" id="3.4.-.-" evidence="2"/>
<evidence type="ECO:0000313" key="2">
    <source>
        <dbReference type="EMBL" id="MFD2551433.1"/>
    </source>
</evidence>
<comment type="caution">
    <text evidence="2">The sequence shown here is derived from an EMBL/GenBank/DDBJ whole genome shotgun (WGS) entry which is preliminary data.</text>
</comment>
<keyword evidence="3" id="KW-1185">Reference proteome</keyword>
<dbReference type="Proteomes" id="UP001597472">
    <property type="component" value="Unassembled WGS sequence"/>
</dbReference>
<dbReference type="PANTHER" id="PTHR42886:SF53">
    <property type="entry name" value="ALPHA_BETA-HYDROLASES SUPERFAMILY PROTEIN"/>
    <property type="match status" value="1"/>
</dbReference>
<dbReference type="InterPro" id="IPR000073">
    <property type="entry name" value="AB_hydrolase_1"/>
</dbReference>
<name>A0ABW5KSX3_9FLAO</name>
<dbReference type="RefSeq" id="WP_376892571.1">
    <property type="nucleotide sequence ID" value="NZ_JBHULS010000002.1"/>
</dbReference>
<feature type="domain" description="AB hydrolase-1" evidence="1">
    <location>
        <begin position="31"/>
        <end position="151"/>
    </location>
</feature>
<keyword evidence="2" id="KW-0378">Hydrolase</keyword>
<dbReference type="PANTHER" id="PTHR42886">
    <property type="entry name" value="RE40534P-RELATED"/>
    <property type="match status" value="1"/>
</dbReference>
<dbReference type="InterPro" id="IPR029058">
    <property type="entry name" value="AB_hydrolase_fold"/>
</dbReference>
<dbReference type="EMBL" id="JBHULS010000002">
    <property type="protein sequence ID" value="MFD2551433.1"/>
    <property type="molecule type" value="Genomic_DNA"/>
</dbReference>
<evidence type="ECO:0000259" key="1">
    <source>
        <dbReference type="Pfam" id="PF00561"/>
    </source>
</evidence>
<evidence type="ECO:0000313" key="3">
    <source>
        <dbReference type="Proteomes" id="UP001597472"/>
    </source>
</evidence>
<organism evidence="2 3">
    <name type="scientific">Bizionia sediminis</name>
    <dbReference type="NCBI Taxonomy" id="1737064"/>
    <lineage>
        <taxon>Bacteria</taxon>
        <taxon>Pseudomonadati</taxon>
        <taxon>Bacteroidota</taxon>
        <taxon>Flavobacteriia</taxon>
        <taxon>Flavobacteriales</taxon>
        <taxon>Flavobacteriaceae</taxon>
        <taxon>Bizionia</taxon>
    </lineage>
</organism>
<proteinExistence type="predicted"/>
<dbReference type="Gene3D" id="3.40.50.1820">
    <property type="entry name" value="alpha/beta hydrolase"/>
    <property type="match status" value="1"/>
</dbReference>
<sequence>MPTLTNQVFHRNHKKPLVWDAYFNQTNIKKPLVVFCHGYKGFKDWGCWHLVAKAFQEANLFFVKFNFSHNGGTIENPIDFPDLEAFAENNYSKELDDLNDLLHALHSEENPHKNDLNLQDITLIGHSRGGGIATIYAAENRCVNKLITWASVSDFGKRTATTGDLEAWKKTGVKYVLNGRTKQQMPHNYQFYEDFKANETRLNLERAAKTIGIPHLIIHGTADLSVPFKEAEALHTWNPKSILLPIKNANHVFNAAHPWETENLPTALQQVVRASIAFSRS</sequence>
<dbReference type="GO" id="GO:0016787">
    <property type="term" value="F:hydrolase activity"/>
    <property type="evidence" value="ECO:0007669"/>
    <property type="project" value="UniProtKB-KW"/>
</dbReference>
<dbReference type="SUPFAM" id="SSF53474">
    <property type="entry name" value="alpha/beta-Hydrolases"/>
    <property type="match status" value="1"/>
</dbReference>
<gene>
    <name evidence="2" type="ORF">ACFSQP_06345</name>
</gene>
<dbReference type="Pfam" id="PF00561">
    <property type="entry name" value="Abhydrolase_1"/>
    <property type="match status" value="1"/>
</dbReference>
<protein>
    <submittedName>
        <fullName evidence="2">Alpha/beta hydrolase family protein</fullName>
        <ecNumber evidence="2">3.4.-.-</ecNumber>
    </submittedName>
</protein>
<reference evidence="3" key="1">
    <citation type="journal article" date="2019" name="Int. J. Syst. Evol. Microbiol.">
        <title>The Global Catalogue of Microorganisms (GCM) 10K type strain sequencing project: providing services to taxonomists for standard genome sequencing and annotation.</title>
        <authorList>
            <consortium name="The Broad Institute Genomics Platform"/>
            <consortium name="The Broad Institute Genome Sequencing Center for Infectious Disease"/>
            <person name="Wu L."/>
            <person name="Ma J."/>
        </authorList>
    </citation>
    <scope>NUCLEOTIDE SEQUENCE [LARGE SCALE GENOMIC DNA]</scope>
    <source>
        <strain evidence="3">KCTC 42587</strain>
    </source>
</reference>